<feature type="compositionally biased region" description="Pro residues" evidence="1">
    <location>
        <begin position="26"/>
        <end position="35"/>
    </location>
</feature>
<comment type="caution">
    <text evidence="2">The sequence shown here is derived from an EMBL/GenBank/DDBJ whole genome shotgun (WGS) entry which is preliminary data.</text>
</comment>
<keyword evidence="3" id="KW-1185">Reference proteome</keyword>
<reference evidence="2 3" key="1">
    <citation type="submission" date="2019-11" db="EMBL/GenBank/DDBJ databases">
        <title>Whole genome sequence of Oryza granulata.</title>
        <authorList>
            <person name="Li W."/>
        </authorList>
    </citation>
    <scope>NUCLEOTIDE SEQUENCE [LARGE SCALE GENOMIC DNA]</scope>
    <source>
        <strain evidence="3">cv. Menghai</strain>
        <tissue evidence="2">Leaf</tissue>
    </source>
</reference>
<evidence type="ECO:0000256" key="1">
    <source>
        <dbReference type="SAM" id="MobiDB-lite"/>
    </source>
</evidence>
<dbReference type="Proteomes" id="UP000479710">
    <property type="component" value="Unassembled WGS sequence"/>
</dbReference>
<dbReference type="OrthoDB" id="1045822at2759"/>
<sequence>MGAADDNHEEASPFLPQAGAGDKLPPSSPPPPPAPEAAKCCADGVPVVMGSPLAAPAGGVLQESWNSGLLSCLGRNDEFCSSDIEVCTCISPSDLSGVCWGLRAFLASDAHGFVVGRI</sequence>
<gene>
    <name evidence="2" type="ORF">E2562_036842</name>
</gene>
<evidence type="ECO:0000313" key="3">
    <source>
        <dbReference type="Proteomes" id="UP000479710"/>
    </source>
</evidence>
<dbReference type="AlphaFoldDB" id="A0A6G1E7K1"/>
<accession>A0A6G1E7K1</accession>
<evidence type="ECO:0000313" key="2">
    <source>
        <dbReference type="EMBL" id="KAF0920758.1"/>
    </source>
</evidence>
<feature type="region of interest" description="Disordered" evidence="1">
    <location>
        <begin position="1"/>
        <end position="37"/>
    </location>
</feature>
<proteinExistence type="predicted"/>
<name>A0A6G1E7K1_9ORYZ</name>
<feature type="compositionally biased region" description="Basic and acidic residues" evidence="1">
    <location>
        <begin position="1"/>
        <end position="11"/>
    </location>
</feature>
<organism evidence="2 3">
    <name type="scientific">Oryza meyeriana var. granulata</name>
    <dbReference type="NCBI Taxonomy" id="110450"/>
    <lineage>
        <taxon>Eukaryota</taxon>
        <taxon>Viridiplantae</taxon>
        <taxon>Streptophyta</taxon>
        <taxon>Embryophyta</taxon>
        <taxon>Tracheophyta</taxon>
        <taxon>Spermatophyta</taxon>
        <taxon>Magnoliopsida</taxon>
        <taxon>Liliopsida</taxon>
        <taxon>Poales</taxon>
        <taxon>Poaceae</taxon>
        <taxon>BOP clade</taxon>
        <taxon>Oryzoideae</taxon>
        <taxon>Oryzeae</taxon>
        <taxon>Oryzinae</taxon>
        <taxon>Oryza</taxon>
        <taxon>Oryza meyeriana</taxon>
    </lineage>
</organism>
<protein>
    <submittedName>
        <fullName evidence="2">Uncharacterized protein</fullName>
    </submittedName>
</protein>
<dbReference type="EMBL" id="SPHZ02000005">
    <property type="protein sequence ID" value="KAF0920758.1"/>
    <property type="molecule type" value="Genomic_DNA"/>
</dbReference>